<evidence type="ECO:0000313" key="1">
    <source>
        <dbReference type="EMBL" id="JAC77207.1"/>
    </source>
</evidence>
<accession>A0A061RWG3</accession>
<protein>
    <submittedName>
        <fullName evidence="1">Uncharacterized protein</fullName>
    </submittedName>
</protein>
<organism evidence="1">
    <name type="scientific">Tetraselmis sp. GSL018</name>
    <dbReference type="NCBI Taxonomy" id="582737"/>
    <lineage>
        <taxon>Eukaryota</taxon>
        <taxon>Viridiplantae</taxon>
        <taxon>Chlorophyta</taxon>
        <taxon>core chlorophytes</taxon>
        <taxon>Chlorodendrophyceae</taxon>
        <taxon>Chlorodendrales</taxon>
        <taxon>Chlorodendraceae</taxon>
        <taxon>Tetraselmis</taxon>
    </lineage>
</organism>
<dbReference type="EMBL" id="GBEZ01008327">
    <property type="protein sequence ID" value="JAC77207.1"/>
    <property type="molecule type" value="Transcribed_RNA"/>
</dbReference>
<reference evidence="1" key="1">
    <citation type="submission" date="2014-05" db="EMBL/GenBank/DDBJ databases">
        <title>The transcriptome of the halophilic microalga Tetraselmis sp. GSL018 isolated from the Great Salt Lake, Utah.</title>
        <authorList>
            <person name="Jinkerson R.E."/>
            <person name="D'Adamo S."/>
            <person name="Posewitz M.C."/>
        </authorList>
    </citation>
    <scope>NUCLEOTIDE SEQUENCE</scope>
    <source>
        <strain evidence="1">GSL018</strain>
    </source>
</reference>
<proteinExistence type="predicted"/>
<gene>
    <name evidence="1" type="ORF">TSPGSL018_18273</name>
</gene>
<name>A0A061RWG3_9CHLO</name>
<feature type="non-terminal residue" evidence="1">
    <location>
        <position position="1"/>
    </location>
</feature>
<sequence>DPEALPGGRGVRLQAQPVLRRQHLQEVWEGPEQVFPVCSAAVVHPKREVMLNRLGMLQRQMQGAPALQALQGIDPWSSDVFLPQLPAAERRRTDWLTYFPSSFYTDVYSGCKCLSCKYL</sequence>
<dbReference type="AlphaFoldDB" id="A0A061RWG3"/>